<dbReference type="EMBL" id="LT985188">
    <property type="protein sequence ID" value="SPD87886.1"/>
    <property type="molecule type" value="Genomic_DNA"/>
</dbReference>
<sequence>MPSGQALQRLHAGNERHVKRLSGDAQAPGDPTRAAFPFALVVGCFEPDAAGEHLFAEKPGAVQCVRTAGPSLGADTMAAIEYAVLVQNVGVVLVLGHSGCGVLTAAADARAAGPVPLPGDLAAWVPLAAAGTRLGKPASGHVRALRAALRNADSLLTLTRSGQVKIAGGVLDPATGAIEFLPDEPDEVEDDTPGFASTPVRYGS</sequence>
<comment type="similarity">
    <text evidence="1">Belongs to the beta-class carbonic anhydrase family.</text>
</comment>
<keyword evidence="3" id="KW-0479">Metal-binding</keyword>
<feature type="binding site" evidence="3">
    <location>
        <position position="44"/>
    </location>
    <ligand>
        <name>Zn(2+)</name>
        <dbReference type="ChEBI" id="CHEBI:29105"/>
    </ligand>
</feature>
<feature type="region of interest" description="Disordered" evidence="4">
    <location>
        <begin position="182"/>
        <end position="204"/>
    </location>
</feature>
<dbReference type="SMART" id="SM00947">
    <property type="entry name" value="Pro_CA"/>
    <property type="match status" value="1"/>
</dbReference>
<accession>A0A2N9JJF5</accession>
<dbReference type="InterPro" id="IPR001765">
    <property type="entry name" value="Carbonic_anhydrase"/>
</dbReference>
<evidence type="ECO:0008006" key="7">
    <source>
        <dbReference type="Google" id="ProtNLM"/>
    </source>
</evidence>
<feature type="compositionally biased region" description="Acidic residues" evidence="4">
    <location>
        <begin position="182"/>
        <end position="192"/>
    </location>
</feature>
<evidence type="ECO:0000313" key="5">
    <source>
        <dbReference type="EMBL" id="SPD87886.1"/>
    </source>
</evidence>
<dbReference type="GO" id="GO:0004089">
    <property type="term" value="F:carbonate dehydratase activity"/>
    <property type="evidence" value="ECO:0007669"/>
    <property type="project" value="InterPro"/>
</dbReference>
<dbReference type="Pfam" id="PF00484">
    <property type="entry name" value="Pro_CA"/>
    <property type="match status" value="1"/>
</dbReference>
<evidence type="ECO:0000256" key="2">
    <source>
        <dbReference type="ARBA" id="ARBA00024993"/>
    </source>
</evidence>
<evidence type="ECO:0000313" key="6">
    <source>
        <dbReference type="Proteomes" id="UP000238164"/>
    </source>
</evidence>
<evidence type="ECO:0000256" key="1">
    <source>
        <dbReference type="ARBA" id="ARBA00006217"/>
    </source>
</evidence>
<dbReference type="KEGG" id="mgg:MPLG2_2856"/>
<dbReference type="Gene3D" id="3.40.1050.10">
    <property type="entry name" value="Carbonic anhydrase"/>
    <property type="match status" value="1"/>
</dbReference>
<reference evidence="5 6" key="1">
    <citation type="submission" date="2018-02" db="EMBL/GenBank/DDBJ databases">
        <authorList>
            <person name="Cohen D.B."/>
            <person name="Kent A.D."/>
        </authorList>
    </citation>
    <scope>NUCLEOTIDE SEQUENCE [LARGE SCALE GENOMIC DNA]</scope>
    <source>
        <strain evidence="5">1</strain>
    </source>
</reference>
<name>A0A2N9JJF5_9ACTN</name>
<comment type="cofactor">
    <cofactor evidence="3">
        <name>Zn(2+)</name>
        <dbReference type="ChEBI" id="CHEBI:29105"/>
    </cofactor>
    <text evidence="3">Binds 1 zinc ion per subunit.</text>
</comment>
<dbReference type="Proteomes" id="UP000238164">
    <property type="component" value="Chromosome 1"/>
</dbReference>
<dbReference type="AlphaFoldDB" id="A0A2N9JJF5"/>
<dbReference type="RefSeq" id="WP_158681194.1">
    <property type="nucleotide sequence ID" value="NZ_BAAAGO010000008.1"/>
</dbReference>
<dbReference type="GO" id="GO:0008270">
    <property type="term" value="F:zinc ion binding"/>
    <property type="evidence" value="ECO:0007669"/>
    <property type="project" value="InterPro"/>
</dbReference>
<dbReference type="SUPFAM" id="SSF53056">
    <property type="entry name" value="beta-carbonic anhydrase, cab"/>
    <property type="match status" value="1"/>
</dbReference>
<protein>
    <recommendedName>
        <fullName evidence="7">Carbonic anhydrase</fullName>
    </recommendedName>
</protein>
<evidence type="ECO:0000256" key="4">
    <source>
        <dbReference type="SAM" id="MobiDB-lite"/>
    </source>
</evidence>
<feature type="binding site" evidence="3">
    <location>
        <position position="97"/>
    </location>
    <ligand>
        <name>Zn(2+)</name>
        <dbReference type="ChEBI" id="CHEBI:29105"/>
    </ligand>
</feature>
<dbReference type="InterPro" id="IPR036874">
    <property type="entry name" value="Carbonic_anhydrase_sf"/>
</dbReference>
<keyword evidence="6" id="KW-1185">Reference proteome</keyword>
<keyword evidence="3" id="KW-0862">Zinc</keyword>
<feature type="binding site" evidence="3">
    <location>
        <position position="100"/>
    </location>
    <ligand>
        <name>Zn(2+)</name>
        <dbReference type="ChEBI" id="CHEBI:29105"/>
    </ligand>
</feature>
<gene>
    <name evidence="5" type="ORF">MPLG2_2856</name>
</gene>
<dbReference type="OrthoDB" id="9797527at2"/>
<comment type="function">
    <text evidence="2">Catalyzes the reversible hydration of carbon dioxide to form bicarbonate.</text>
</comment>
<evidence type="ECO:0000256" key="3">
    <source>
        <dbReference type="PIRSR" id="PIRSR601765-1"/>
    </source>
</evidence>
<organism evidence="5 6">
    <name type="scientific">Micropruina glycogenica</name>
    <dbReference type="NCBI Taxonomy" id="75385"/>
    <lineage>
        <taxon>Bacteria</taxon>
        <taxon>Bacillati</taxon>
        <taxon>Actinomycetota</taxon>
        <taxon>Actinomycetes</taxon>
        <taxon>Propionibacteriales</taxon>
        <taxon>Nocardioidaceae</taxon>
        <taxon>Micropruina</taxon>
    </lineage>
</organism>
<proteinExistence type="inferred from homology"/>